<dbReference type="EMBL" id="BSDT01000001">
    <property type="protein sequence ID" value="GLI42610.1"/>
    <property type="molecule type" value="Genomic_DNA"/>
</dbReference>
<dbReference type="Pfam" id="PF01323">
    <property type="entry name" value="DSBA"/>
    <property type="match status" value="1"/>
</dbReference>
<reference evidence="3" key="1">
    <citation type="submission" date="2022-12" db="EMBL/GenBank/DDBJ databases">
        <title>Reference genome sequencing for broad-spectrum identification of bacterial and archaeal isolates by mass spectrometry.</title>
        <authorList>
            <person name="Sekiguchi Y."/>
            <person name="Tourlousse D.M."/>
        </authorList>
    </citation>
    <scope>NUCLEOTIDE SEQUENCE</scope>
    <source>
        <strain evidence="3">LLR39Z86</strain>
    </source>
</reference>
<protein>
    <submittedName>
        <fullName evidence="3">DSBA oxidoreductase</fullName>
    </submittedName>
</protein>
<proteinExistence type="predicted"/>
<dbReference type="InterPro" id="IPR001853">
    <property type="entry name" value="DSBA-like_thioredoxin_dom"/>
</dbReference>
<evidence type="ECO:0000313" key="4">
    <source>
        <dbReference type="Proteomes" id="UP001144313"/>
    </source>
</evidence>
<dbReference type="CDD" id="cd03024">
    <property type="entry name" value="DsbA_FrnE"/>
    <property type="match status" value="1"/>
</dbReference>
<gene>
    <name evidence="3" type="ORF">GALLR39Z86_24600</name>
</gene>
<name>A0A9W6G916_9ACTN</name>
<dbReference type="AlphaFoldDB" id="A0A9W6G916"/>
<dbReference type="Proteomes" id="UP001144313">
    <property type="component" value="Unassembled WGS sequence"/>
</dbReference>
<dbReference type="GO" id="GO:0016491">
    <property type="term" value="F:oxidoreductase activity"/>
    <property type="evidence" value="ECO:0007669"/>
    <property type="project" value="InterPro"/>
</dbReference>
<feature type="region of interest" description="Disordered" evidence="1">
    <location>
        <begin position="220"/>
        <end position="244"/>
    </location>
</feature>
<evidence type="ECO:0000256" key="1">
    <source>
        <dbReference type="SAM" id="MobiDB-lite"/>
    </source>
</evidence>
<evidence type="ECO:0000259" key="2">
    <source>
        <dbReference type="Pfam" id="PF01323"/>
    </source>
</evidence>
<dbReference type="PANTHER" id="PTHR13887:SF41">
    <property type="entry name" value="THIOREDOXIN SUPERFAMILY PROTEIN"/>
    <property type="match status" value="1"/>
</dbReference>
<evidence type="ECO:0000313" key="3">
    <source>
        <dbReference type="EMBL" id="GLI42610.1"/>
    </source>
</evidence>
<organism evidence="3 4">
    <name type="scientific">Glycomyces algeriensis</name>
    <dbReference type="NCBI Taxonomy" id="256037"/>
    <lineage>
        <taxon>Bacteria</taxon>
        <taxon>Bacillati</taxon>
        <taxon>Actinomycetota</taxon>
        <taxon>Actinomycetes</taxon>
        <taxon>Glycomycetales</taxon>
        <taxon>Glycomycetaceae</taxon>
        <taxon>Glycomyces</taxon>
    </lineage>
</organism>
<dbReference type="Gene3D" id="3.40.30.10">
    <property type="entry name" value="Glutaredoxin"/>
    <property type="match status" value="1"/>
</dbReference>
<feature type="domain" description="DSBA-like thioredoxin" evidence="2">
    <location>
        <begin position="2"/>
        <end position="203"/>
    </location>
</feature>
<feature type="compositionally biased region" description="Polar residues" evidence="1">
    <location>
        <begin position="223"/>
        <end position="234"/>
    </location>
</feature>
<comment type="caution">
    <text evidence="3">The sequence shown here is derived from an EMBL/GenBank/DDBJ whole genome shotgun (WGS) entry which is preliminary data.</text>
</comment>
<keyword evidence="4" id="KW-1185">Reference proteome</keyword>
<dbReference type="SUPFAM" id="SSF52833">
    <property type="entry name" value="Thioredoxin-like"/>
    <property type="match status" value="1"/>
</dbReference>
<accession>A0A9W6G916</accession>
<sequence>MDIWSDIACPWCYVGKARFDKAVQQLDGKVDVEIRHRSFELDPHREPGDTAPVVDMLVKKYGMSRAQAQAGEYRLGDLAKAEGLEYRTEGRDHGNTFDLHRILHLAAERGLEAQVWQAFYVANFADEASIFERGRVIDVSVAAGLDKDEVVAVLDDPEAYRDAVRADQAEAAALGATGVPFFVVDEKYGVSGAQPTELFTEVLEKAWGEKRPAITTIAGAEGASSTEHAESSISGACGPDGCPV</sequence>
<dbReference type="InterPro" id="IPR036249">
    <property type="entry name" value="Thioredoxin-like_sf"/>
</dbReference>
<dbReference type="PANTHER" id="PTHR13887">
    <property type="entry name" value="GLUTATHIONE S-TRANSFERASE KAPPA"/>
    <property type="match status" value="1"/>
</dbReference>